<dbReference type="Gene3D" id="3.90.550.10">
    <property type="entry name" value="Spore Coat Polysaccharide Biosynthesis Protein SpsA, Chain A"/>
    <property type="match status" value="1"/>
</dbReference>
<dbReference type="InterPro" id="IPR001173">
    <property type="entry name" value="Glyco_trans_2-like"/>
</dbReference>
<sequence length="595" mass="64345">MTDPDLDPDLDPVPDSVPDPDPVPGTRTRTGAPDVPDVTVVLAVYNTMPYLTECLESVVGQTIGRASLQVVAVDDGSTDGGAAELDRFAERYPDTVTVVHQPNSGGPAAPSNRGLALATGRYVHFVGADDRLGPEALARLVAFADEHGSDVVIGRMTGVGGRYVHQALFRRSATDIGFSDSALPFTLSNAKLFRRELLERHRLRFPEDLPVGSDQPFTIAACVHARRISVLADYPYYYAVKRGDSGNITYTAGDPEKLRCTARIMHDAAALIGPGPDRDSLFARHFGWELAKLLRHGFAALDPAVRGLLCAGIAALADAYLTEPLRDALPVAHRTRIALAQRGALGLLLRAIEDEERHGPVFAVDGDRAFLDCPGFRDPASGLPDRVFELLGEVPTTRLAAGTRLLHVDWDQDGDDLALAVAVRVPLTGDTRGTVVRLLPGALPRSADGPGGRRLPAGAVVRPAPGDVRYEPAPGGRGTVVHARIPVAARTASLAVRVHLRLAGRVYEIPVRVRGTPLPVARRWRLTDSYRAAVRINGKGRLTVVTGPMFPPPRPSPLARVRRRIARALPFRNRPRSRTRIRNRPRPRTHSHPKG</sequence>
<evidence type="ECO:0000259" key="3">
    <source>
        <dbReference type="Pfam" id="PF22181"/>
    </source>
</evidence>
<feature type="compositionally biased region" description="Basic residues" evidence="1">
    <location>
        <begin position="573"/>
        <end position="595"/>
    </location>
</feature>
<reference evidence="4 5" key="1">
    <citation type="submission" date="2022-10" db="EMBL/GenBank/DDBJ databases">
        <title>Draft genome sequence of Streptomyces sp. YSPA8.</title>
        <authorList>
            <person name="Moriuchi R."/>
            <person name="Dohra H."/>
            <person name="Yamamura H."/>
            <person name="Kodani S."/>
        </authorList>
    </citation>
    <scope>NUCLEOTIDE SEQUENCE [LARGE SCALE GENOMIC DNA]</scope>
    <source>
        <strain evidence="4 5">YSPA8</strain>
    </source>
</reference>
<dbReference type="EMBL" id="BSBI01000002">
    <property type="protein sequence ID" value="GLF93727.1"/>
    <property type="molecule type" value="Genomic_DNA"/>
</dbReference>
<dbReference type="CDD" id="cd00761">
    <property type="entry name" value="Glyco_tranf_GTA_type"/>
    <property type="match status" value="1"/>
</dbReference>
<dbReference type="PANTHER" id="PTHR22916">
    <property type="entry name" value="GLYCOSYLTRANSFERASE"/>
    <property type="match status" value="1"/>
</dbReference>
<feature type="domain" description="Glycosyltransferase 2-like" evidence="2">
    <location>
        <begin position="39"/>
        <end position="199"/>
    </location>
</feature>
<gene>
    <name evidence="4" type="ORF">SYYSPA8_05540</name>
</gene>
<dbReference type="Pfam" id="PF00535">
    <property type="entry name" value="Glycos_transf_2"/>
    <property type="match status" value="1"/>
</dbReference>
<feature type="region of interest" description="Disordered" evidence="1">
    <location>
        <begin position="1"/>
        <end position="33"/>
    </location>
</feature>
<dbReference type="Proteomes" id="UP001291653">
    <property type="component" value="Unassembled WGS sequence"/>
</dbReference>
<organism evidence="4 5">
    <name type="scientific">Streptomyces yaizuensis</name>
    <dbReference type="NCBI Taxonomy" id="2989713"/>
    <lineage>
        <taxon>Bacteria</taxon>
        <taxon>Bacillati</taxon>
        <taxon>Actinomycetota</taxon>
        <taxon>Actinomycetes</taxon>
        <taxon>Kitasatosporales</taxon>
        <taxon>Streptomycetaceae</taxon>
        <taxon>Streptomyces</taxon>
    </lineage>
</organism>
<dbReference type="InterPro" id="IPR054028">
    <property type="entry name" value="TarS/TarP_linker"/>
</dbReference>
<accession>A0ABQ5NU01</accession>
<feature type="compositionally biased region" description="Acidic residues" evidence="1">
    <location>
        <begin position="1"/>
        <end position="12"/>
    </location>
</feature>
<evidence type="ECO:0000313" key="5">
    <source>
        <dbReference type="Proteomes" id="UP001291653"/>
    </source>
</evidence>
<evidence type="ECO:0000313" key="4">
    <source>
        <dbReference type="EMBL" id="GLF93727.1"/>
    </source>
</evidence>
<keyword evidence="5" id="KW-1185">Reference proteome</keyword>
<feature type="region of interest" description="Disordered" evidence="1">
    <location>
        <begin position="569"/>
        <end position="595"/>
    </location>
</feature>
<dbReference type="Pfam" id="PF22181">
    <property type="entry name" value="TarS_linker"/>
    <property type="match status" value="1"/>
</dbReference>
<evidence type="ECO:0000259" key="2">
    <source>
        <dbReference type="Pfam" id="PF00535"/>
    </source>
</evidence>
<dbReference type="SUPFAM" id="SSF53448">
    <property type="entry name" value="Nucleotide-diphospho-sugar transferases"/>
    <property type="match status" value="1"/>
</dbReference>
<name>A0ABQ5NU01_9ACTN</name>
<evidence type="ECO:0000256" key="1">
    <source>
        <dbReference type="SAM" id="MobiDB-lite"/>
    </source>
</evidence>
<comment type="caution">
    <text evidence="4">The sequence shown here is derived from an EMBL/GenBank/DDBJ whole genome shotgun (WGS) entry which is preliminary data.</text>
</comment>
<proteinExistence type="predicted"/>
<feature type="domain" description="TarS/TarP linker" evidence="3">
    <location>
        <begin position="264"/>
        <end position="350"/>
    </location>
</feature>
<dbReference type="InterPro" id="IPR029044">
    <property type="entry name" value="Nucleotide-diphossugar_trans"/>
</dbReference>
<dbReference type="PANTHER" id="PTHR22916:SF3">
    <property type="entry name" value="UDP-GLCNAC:BETAGAL BETA-1,3-N-ACETYLGLUCOSAMINYLTRANSFERASE-LIKE PROTEIN 1"/>
    <property type="match status" value="1"/>
</dbReference>
<protein>
    <submittedName>
        <fullName evidence="4">Glycosyltransferase</fullName>
    </submittedName>
</protein>